<dbReference type="Proteomes" id="UP000318416">
    <property type="component" value="Unassembled WGS sequence"/>
</dbReference>
<evidence type="ECO:0000313" key="5">
    <source>
        <dbReference type="Proteomes" id="UP000318416"/>
    </source>
</evidence>
<evidence type="ECO:0000256" key="1">
    <source>
        <dbReference type="SAM" id="Coils"/>
    </source>
</evidence>
<dbReference type="InterPro" id="IPR029030">
    <property type="entry name" value="Caspase-like_dom_sf"/>
</dbReference>
<feature type="transmembrane region" description="Helical" evidence="2">
    <location>
        <begin position="359"/>
        <end position="391"/>
    </location>
</feature>
<evidence type="ECO:0000313" key="4">
    <source>
        <dbReference type="EMBL" id="TWE18283.1"/>
    </source>
</evidence>
<accession>A0A561ERP0</accession>
<sequence>MAKRALVLAAETYDDSRFAPLPGAASDAEQLRDVLGDPAIGGFEVNVLSDASTQEWKIAIELFFSSATSDDTLLLHLSCHGRKNRRNQLHFITKDSKFDALAATSVEADFIAARMEESRSRRIILLLDCCYSGAFNKGMRTRGDQEEVELKGTFEGSGRIVITSSTSLQYSYETAPEDDLASRQEGQASVFTSAVVHGLRTGDADLDEDGFISADELYRFISRWVPEQVSGQTPTLSVTSAEGERFELARNPRAAELADRALRRAVDGDGELTSPIHQLALKQAGIRAQESEAKAAELNEQIEKAKAEAARNNTARAWTSRQLSRSLGLLFSIIGGVAGMWTASFWMSGFTLPSGGGKFLALAICAVALYVSFVVVILATITATAFVGAGLGSLIKEEEPFAYGEPTRRKVLWGILVGATVALAIFVFVAEVIWLVPAALRLGEWISGQAGFPIGLPTGGDAFLVAMSGSVGAYVVAAVTHARTPNEEVIEETGPGYLRRVTYKKFGPFRWTEEYKQNGGSDFDFL</sequence>
<proteinExistence type="predicted"/>
<dbReference type="InterPro" id="IPR052039">
    <property type="entry name" value="Caspase-related_regulators"/>
</dbReference>
<dbReference type="PROSITE" id="PS00018">
    <property type="entry name" value="EF_HAND_1"/>
    <property type="match status" value="1"/>
</dbReference>
<feature type="coiled-coil region" evidence="1">
    <location>
        <begin position="281"/>
        <end position="315"/>
    </location>
</feature>
<dbReference type="EMBL" id="VIVR01000001">
    <property type="protein sequence ID" value="TWE18283.1"/>
    <property type="molecule type" value="Genomic_DNA"/>
</dbReference>
<dbReference type="InterPro" id="IPR018247">
    <property type="entry name" value="EF_Hand_1_Ca_BS"/>
</dbReference>
<gene>
    <name evidence="4" type="ORF">FB465_3344</name>
</gene>
<keyword evidence="2" id="KW-1133">Transmembrane helix</keyword>
<name>A0A561ERP0_9ACTN</name>
<dbReference type="GO" id="GO:0006508">
    <property type="term" value="P:proteolysis"/>
    <property type="evidence" value="ECO:0007669"/>
    <property type="project" value="InterPro"/>
</dbReference>
<dbReference type="OrthoDB" id="491589at2"/>
<evidence type="ECO:0000259" key="3">
    <source>
        <dbReference type="Pfam" id="PF00656"/>
    </source>
</evidence>
<comment type="caution">
    <text evidence="4">The sequence shown here is derived from an EMBL/GenBank/DDBJ whole genome shotgun (WGS) entry which is preliminary data.</text>
</comment>
<keyword evidence="2" id="KW-0812">Transmembrane</keyword>
<feature type="transmembrane region" description="Helical" evidence="2">
    <location>
        <begin position="411"/>
        <end position="436"/>
    </location>
</feature>
<protein>
    <submittedName>
        <fullName evidence="4">Caspase domain-containing protein</fullName>
    </submittedName>
</protein>
<dbReference type="SUPFAM" id="SSF52129">
    <property type="entry name" value="Caspase-like"/>
    <property type="match status" value="1"/>
</dbReference>
<keyword evidence="1" id="KW-0175">Coiled coil</keyword>
<keyword evidence="2" id="KW-0472">Membrane</keyword>
<dbReference type="RefSeq" id="WP_145791481.1">
    <property type="nucleotide sequence ID" value="NZ_BAAABR010000029.1"/>
</dbReference>
<dbReference type="Pfam" id="PF00656">
    <property type="entry name" value="Peptidase_C14"/>
    <property type="match status" value="1"/>
</dbReference>
<dbReference type="AlphaFoldDB" id="A0A561ERP0"/>
<evidence type="ECO:0000256" key="2">
    <source>
        <dbReference type="SAM" id="Phobius"/>
    </source>
</evidence>
<dbReference type="PANTHER" id="PTHR22576:SF37">
    <property type="entry name" value="MUCOSA-ASSOCIATED LYMPHOID TISSUE LYMPHOMA TRANSLOCATION PROTEIN 1"/>
    <property type="match status" value="1"/>
</dbReference>
<feature type="transmembrane region" description="Helical" evidence="2">
    <location>
        <begin position="462"/>
        <end position="480"/>
    </location>
</feature>
<dbReference type="NCBIfam" id="NF047832">
    <property type="entry name" value="caspase_w_EACC1"/>
    <property type="match status" value="1"/>
</dbReference>
<feature type="domain" description="Peptidase C14 caspase" evidence="3">
    <location>
        <begin position="3"/>
        <end position="238"/>
    </location>
</feature>
<dbReference type="PANTHER" id="PTHR22576">
    <property type="entry name" value="MUCOSA ASSOCIATED LYMPHOID TISSUE LYMPHOMA TRANSLOCATION PROTEIN 1/PARACASPASE"/>
    <property type="match status" value="1"/>
</dbReference>
<feature type="transmembrane region" description="Helical" evidence="2">
    <location>
        <begin position="326"/>
        <end position="347"/>
    </location>
</feature>
<dbReference type="GO" id="GO:0004197">
    <property type="term" value="F:cysteine-type endopeptidase activity"/>
    <property type="evidence" value="ECO:0007669"/>
    <property type="project" value="InterPro"/>
</dbReference>
<dbReference type="Gene3D" id="3.40.50.1460">
    <property type="match status" value="1"/>
</dbReference>
<dbReference type="InterPro" id="IPR011600">
    <property type="entry name" value="Pept_C14_caspase"/>
</dbReference>
<organism evidence="4 5">
    <name type="scientific">Kitasatospora atroaurantiaca</name>
    <dbReference type="NCBI Taxonomy" id="285545"/>
    <lineage>
        <taxon>Bacteria</taxon>
        <taxon>Bacillati</taxon>
        <taxon>Actinomycetota</taxon>
        <taxon>Actinomycetes</taxon>
        <taxon>Kitasatosporales</taxon>
        <taxon>Streptomycetaceae</taxon>
        <taxon>Kitasatospora</taxon>
    </lineage>
</organism>
<reference evidence="4 5" key="1">
    <citation type="submission" date="2019-06" db="EMBL/GenBank/DDBJ databases">
        <title>Sequencing the genomes of 1000 actinobacteria strains.</title>
        <authorList>
            <person name="Klenk H.-P."/>
        </authorList>
    </citation>
    <scope>NUCLEOTIDE SEQUENCE [LARGE SCALE GENOMIC DNA]</scope>
    <source>
        <strain evidence="4 5">DSM 41649</strain>
    </source>
</reference>
<keyword evidence="5" id="KW-1185">Reference proteome</keyword>